<reference evidence="1" key="1">
    <citation type="submission" date="2021-04" db="EMBL/GenBank/DDBJ databases">
        <title>Oceanospirillales bacteria with DddD are important DMSP degraders in coastal seawater.</title>
        <authorList>
            <person name="Liu J."/>
        </authorList>
    </citation>
    <scope>NUCLEOTIDE SEQUENCE</scope>
    <source>
        <strain evidence="1">GY6</strain>
    </source>
</reference>
<dbReference type="SUPFAM" id="SSF110849">
    <property type="entry name" value="ParB/Sulfiredoxin"/>
    <property type="match status" value="1"/>
</dbReference>
<gene>
    <name evidence="1" type="ORF">KDX31_05780</name>
</gene>
<name>A0ABY5GWX4_9GAMM</name>
<evidence type="ECO:0000313" key="2">
    <source>
        <dbReference type="Proteomes" id="UP001059950"/>
    </source>
</evidence>
<dbReference type="InterPro" id="IPR036086">
    <property type="entry name" value="ParB/Sulfiredoxin_sf"/>
</dbReference>
<organism evidence="1 2">
    <name type="scientific">Amphritea atlantica</name>
    <dbReference type="NCBI Taxonomy" id="355243"/>
    <lineage>
        <taxon>Bacteria</taxon>
        <taxon>Pseudomonadati</taxon>
        <taxon>Pseudomonadota</taxon>
        <taxon>Gammaproteobacteria</taxon>
        <taxon>Oceanospirillales</taxon>
        <taxon>Oceanospirillaceae</taxon>
        <taxon>Amphritea</taxon>
    </lineage>
</organism>
<sequence>MNETVLKDIPLSDIKTTINNLSLQNRTNGELCADTVADYADKIDTILEERPIEVSELDGDFYLTNGFHRLTAYRAAHPEAETIPAQVKPALTPDVVVLRARSANFDNGVSLTPSERKANVIALAVSLNYGGTCEKAFIEQLHEITKISRPTLKRHTKEIRNTIQWNRTRQIALHRLAGKSQRETADLLGVKKEVVERADKERKEAPFAPLPNDPLTRVGIYNRLIRAASFNISMKDINDASESWCDPLADFDYKDLEHLEDKVNSFHVPRSLPELEELYPRPVTPRDRKFRTDLENLYAVAVLHTEHSYEDWVPDMVHTQLEHRGIIEFVETDYARDEHVRLVETGERVEWDGSNWSVVPRICTSVSNAASELPTQSSKGAALNLDSFRTPAQDFQKKAARDAKTNCYSPVPVAKQITLAAKLAAACSSASTFIDALNHENARGYIPSKSEVDQLIEQLQSYRAQL</sequence>
<dbReference type="Proteomes" id="UP001059950">
    <property type="component" value="Chromosome"/>
</dbReference>
<proteinExistence type="predicted"/>
<keyword evidence="2" id="KW-1185">Reference proteome</keyword>
<evidence type="ECO:0000313" key="1">
    <source>
        <dbReference type="EMBL" id="UTW04515.1"/>
    </source>
</evidence>
<accession>A0ABY5GWX4</accession>
<dbReference type="EMBL" id="CP073344">
    <property type="protein sequence ID" value="UTW04515.1"/>
    <property type="molecule type" value="Genomic_DNA"/>
</dbReference>
<protein>
    <submittedName>
        <fullName evidence="1">ParB N-terminal domain-containing protein</fullName>
    </submittedName>
</protein>